<dbReference type="InterPro" id="IPR053142">
    <property type="entry name" value="PchR_regulatory_protein"/>
</dbReference>
<feature type="domain" description="HTH araC/xylS-type" evidence="4">
    <location>
        <begin position="216"/>
        <end position="314"/>
    </location>
</feature>
<dbReference type="InterPro" id="IPR020449">
    <property type="entry name" value="Tscrpt_reg_AraC-type_HTH"/>
</dbReference>
<dbReference type="PANTHER" id="PTHR47893:SF1">
    <property type="entry name" value="REGULATORY PROTEIN PCHR"/>
    <property type="match status" value="1"/>
</dbReference>
<dbReference type="PROSITE" id="PS00041">
    <property type="entry name" value="HTH_ARAC_FAMILY_1"/>
    <property type="match status" value="1"/>
</dbReference>
<keyword evidence="3" id="KW-0804">Transcription</keyword>
<dbReference type="Gene3D" id="1.10.10.60">
    <property type="entry name" value="Homeodomain-like"/>
    <property type="match status" value="1"/>
</dbReference>
<dbReference type="InterPro" id="IPR009057">
    <property type="entry name" value="Homeodomain-like_sf"/>
</dbReference>
<gene>
    <name evidence="5" type="ORF">H9761_13985</name>
</gene>
<evidence type="ECO:0000256" key="3">
    <source>
        <dbReference type="ARBA" id="ARBA00023163"/>
    </source>
</evidence>
<evidence type="ECO:0000313" key="5">
    <source>
        <dbReference type="EMBL" id="HJC24792.1"/>
    </source>
</evidence>
<evidence type="ECO:0000313" key="6">
    <source>
        <dbReference type="Proteomes" id="UP000823891"/>
    </source>
</evidence>
<sequence>MARRDGIFPGESQLVKAVKGVRIYRMEFPDGWGEMRAHAVMDGVTLVFNDFHTAFGIQEEGRCPGQVEINHCQAGRFECTMPDGRTAWLGPCDFAVSDMGRPPVESRFTQGLYQGISLVLDVRKASCALRQMLGEEAPQLAALFGALLMPCSFLLLRCEPKIQHIFSELYQAPEEGQNAYFRLKTAELMLFLQERKSSLQRAGGFYYGMDRGRRVQEMGQRLTADLRVRLPIAQLAGEYGIGVSTVKKYFRQMYGEPPYAYLKRRRMEEAAFLLTTDGGSVTEIAEAVGYQNASKFSAAFRDIYGMSPLEYKKRSCLEQNARLE</sequence>
<proteinExistence type="predicted"/>
<comment type="caution">
    <text evidence="5">The sequence shown here is derived from an EMBL/GenBank/DDBJ whole genome shotgun (WGS) entry which is preliminary data.</text>
</comment>
<dbReference type="GO" id="GO:0003700">
    <property type="term" value="F:DNA-binding transcription factor activity"/>
    <property type="evidence" value="ECO:0007669"/>
    <property type="project" value="InterPro"/>
</dbReference>
<dbReference type="Proteomes" id="UP000823891">
    <property type="component" value="Unassembled WGS sequence"/>
</dbReference>
<dbReference type="InterPro" id="IPR018062">
    <property type="entry name" value="HTH_AraC-typ_CS"/>
</dbReference>
<reference evidence="5" key="1">
    <citation type="journal article" date="2021" name="PeerJ">
        <title>Extensive microbial diversity within the chicken gut microbiome revealed by metagenomics and culture.</title>
        <authorList>
            <person name="Gilroy R."/>
            <person name="Ravi A."/>
            <person name="Getino M."/>
            <person name="Pursley I."/>
            <person name="Horton D.L."/>
            <person name="Alikhan N.F."/>
            <person name="Baker D."/>
            <person name="Gharbi K."/>
            <person name="Hall N."/>
            <person name="Watson M."/>
            <person name="Adriaenssens E.M."/>
            <person name="Foster-Nyarko E."/>
            <person name="Jarju S."/>
            <person name="Secka A."/>
            <person name="Antonio M."/>
            <person name="Oren A."/>
            <person name="Chaudhuri R.R."/>
            <person name="La Ragione R."/>
            <person name="Hildebrand F."/>
            <person name="Pallen M.J."/>
        </authorList>
    </citation>
    <scope>NUCLEOTIDE SEQUENCE</scope>
    <source>
        <strain evidence="5">USAMLcec2-132</strain>
    </source>
</reference>
<protein>
    <submittedName>
        <fullName evidence="5">AraC family transcriptional regulator</fullName>
    </submittedName>
</protein>
<dbReference type="AlphaFoldDB" id="A0A9D2NI30"/>
<accession>A0A9D2NI30</accession>
<name>A0A9D2NI30_9FIRM</name>
<dbReference type="InterPro" id="IPR018060">
    <property type="entry name" value="HTH_AraC"/>
</dbReference>
<dbReference type="PRINTS" id="PR00032">
    <property type="entry name" value="HTHARAC"/>
</dbReference>
<dbReference type="PANTHER" id="PTHR47893">
    <property type="entry name" value="REGULATORY PROTEIN PCHR"/>
    <property type="match status" value="1"/>
</dbReference>
<evidence type="ECO:0000256" key="1">
    <source>
        <dbReference type="ARBA" id="ARBA00023015"/>
    </source>
</evidence>
<dbReference type="Pfam" id="PF12833">
    <property type="entry name" value="HTH_18"/>
    <property type="match status" value="1"/>
</dbReference>
<dbReference type="SMART" id="SM00342">
    <property type="entry name" value="HTH_ARAC"/>
    <property type="match status" value="1"/>
</dbReference>
<keyword evidence="2" id="KW-0238">DNA-binding</keyword>
<dbReference type="GO" id="GO:0043565">
    <property type="term" value="F:sequence-specific DNA binding"/>
    <property type="evidence" value="ECO:0007669"/>
    <property type="project" value="InterPro"/>
</dbReference>
<keyword evidence="1" id="KW-0805">Transcription regulation</keyword>
<dbReference type="PROSITE" id="PS01124">
    <property type="entry name" value="HTH_ARAC_FAMILY_2"/>
    <property type="match status" value="1"/>
</dbReference>
<dbReference type="EMBL" id="DWWS01000049">
    <property type="protein sequence ID" value="HJC24792.1"/>
    <property type="molecule type" value="Genomic_DNA"/>
</dbReference>
<reference evidence="5" key="2">
    <citation type="submission" date="2021-04" db="EMBL/GenBank/DDBJ databases">
        <authorList>
            <person name="Gilroy R."/>
        </authorList>
    </citation>
    <scope>NUCLEOTIDE SEQUENCE</scope>
    <source>
        <strain evidence="5">USAMLcec2-132</strain>
    </source>
</reference>
<evidence type="ECO:0000259" key="4">
    <source>
        <dbReference type="PROSITE" id="PS01124"/>
    </source>
</evidence>
<organism evidence="5 6">
    <name type="scientific">Candidatus Eisenbergiella merdavium</name>
    <dbReference type="NCBI Taxonomy" id="2838551"/>
    <lineage>
        <taxon>Bacteria</taxon>
        <taxon>Bacillati</taxon>
        <taxon>Bacillota</taxon>
        <taxon>Clostridia</taxon>
        <taxon>Lachnospirales</taxon>
        <taxon>Lachnospiraceae</taxon>
        <taxon>Eisenbergiella</taxon>
    </lineage>
</organism>
<dbReference type="SUPFAM" id="SSF46689">
    <property type="entry name" value="Homeodomain-like"/>
    <property type="match status" value="1"/>
</dbReference>
<evidence type="ECO:0000256" key="2">
    <source>
        <dbReference type="ARBA" id="ARBA00023125"/>
    </source>
</evidence>